<dbReference type="Gene3D" id="1.10.287.950">
    <property type="entry name" value="Methyl-accepting chemotaxis protein"/>
    <property type="match status" value="1"/>
</dbReference>
<name>A0A318KRT9_9NEIS</name>
<evidence type="ECO:0000256" key="7">
    <source>
        <dbReference type="ARBA" id="ARBA00029447"/>
    </source>
</evidence>
<dbReference type="PANTHER" id="PTHR32089:SF119">
    <property type="entry name" value="METHYL-ACCEPTING CHEMOTAXIS PROTEIN CTPL"/>
    <property type="match status" value="1"/>
</dbReference>
<dbReference type="CDD" id="cd06225">
    <property type="entry name" value="HAMP"/>
    <property type="match status" value="1"/>
</dbReference>
<dbReference type="InterPro" id="IPR033480">
    <property type="entry name" value="sCache_2"/>
</dbReference>
<dbReference type="SUPFAM" id="SSF58104">
    <property type="entry name" value="Methyl-accepting chemotaxis protein (MCP) signaling domain"/>
    <property type="match status" value="1"/>
</dbReference>
<reference evidence="12 13" key="1">
    <citation type="submission" date="2018-05" db="EMBL/GenBank/DDBJ databases">
        <title>Genomic Encyclopedia of Type Strains, Phase IV (KMG-IV): sequencing the most valuable type-strain genomes for metagenomic binning, comparative biology and taxonomic classification.</title>
        <authorList>
            <person name="Goeker M."/>
        </authorList>
    </citation>
    <scope>NUCLEOTIDE SEQUENCE [LARGE SCALE GENOMIC DNA]</scope>
    <source>
        <strain evidence="12 13">DSM 29661</strain>
    </source>
</reference>
<dbReference type="SMART" id="SM00304">
    <property type="entry name" value="HAMP"/>
    <property type="match status" value="1"/>
</dbReference>
<evidence type="ECO:0000313" key="12">
    <source>
        <dbReference type="EMBL" id="PXX79518.1"/>
    </source>
</evidence>
<dbReference type="GO" id="GO:0007165">
    <property type="term" value="P:signal transduction"/>
    <property type="evidence" value="ECO:0007669"/>
    <property type="project" value="UniProtKB-KW"/>
</dbReference>
<dbReference type="SMART" id="SM01049">
    <property type="entry name" value="Cache_2"/>
    <property type="match status" value="1"/>
</dbReference>
<keyword evidence="6 8" id="KW-0807">Transducer</keyword>
<proteinExistence type="inferred from homology"/>
<dbReference type="RefSeq" id="WP_158281756.1">
    <property type="nucleotide sequence ID" value="NZ_QJKI01000006.1"/>
</dbReference>
<keyword evidence="5 9" id="KW-0472">Membrane</keyword>
<dbReference type="PROSITE" id="PS50885">
    <property type="entry name" value="HAMP"/>
    <property type="match status" value="1"/>
</dbReference>
<keyword evidence="13" id="KW-1185">Reference proteome</keyword>
<accession>A0A318KRT9</accession>
<keyword evidence="4 9" id="KW-1133">Transmembrane helix</keyword>
<comment type="subcellular location">
    <subcellularLocation>
        <location evidence="1">Cell membrane</location>
        <topology evidence="1">Multi-pass membrane protein</topology>
    </subcellularLocation>
</comment>
<evidence type="ECO:0000256" key="1">
    <source>
        <dbReference type="ARBA" id="ARBA00004651"/>
    </source>
</evidence>
<dbReference type="InterPro" id="IPR003660">
    <property type="entry name" value="HAMP_dom"/>
</dbReference>
<evidence type="ECO:0000256" key="6">
    <source>
        <dbReference type="ARBA" id="ARBA00023224"/>
    </source>
</evidence>
<keyword evidence="3 9" id="KW-0812">Transmembrane</keyword>
<evidence type="ECO:0000256" key="8">
    <source>
        <dbReference type="PROSITE-ProRule" id="PRU00284"/>
    </source>
</evidence>
<gene>
    <name evidence="12" type="ORF">DFR34_106154</name>
</gene>
<dbReference type="Pfam" id="PF00672">
    <property type="entry name" value="HAMP"/>
    <property type="match status" value="1"/>
</dbReference>
<evidence type="ECO:0000256" key="9">
    <source>
        <dbReference type="SAM" id="Phobius"/>
    </source>
</evidence>
<dbReference type="InterPro" id="IPR004089">
    <property type="entry name" value="MCPsignal_dom"/>
</dbReference>
<evidence type="ECO:0000256" key="3">
    <source>
        <dbReference type="ARBA" id="ARBA00022692"/>
    </source>
</evidence>
<dbReference type="PANTHER" id="PTHR32089">
    <property type="entry name" value="METHYL-ACCEPTING CHEMOTAXIS PROTEIN MCPB"/>
    <property type="match status" value="1"/>
</dbReference>
<feature type="transmembrane region" description="Helical" evidence="9">
    <location>
        <begin position="189"/>
        <end position="209"/>
    </location>
</feature>
<feature type="domain" description="HAMP" evidence="11">
    <location>
        <begin position="211"/>
        <end position="264"/>
    </location>
</feature>
<dbReference type="GO" id="GO:0005886">
    <property type="term" value="C:plasma membrane"/>
    <property type="evidence" value="ECO:0007669"/>
    <property type="project" value="UniProtKB-SubCell"/>
</dbReference>
<feature type="transmembrane region" description="Helical" evidence="9">
    <location>
        <begin position="12"/>
        <end position="32"/>
    </location>
</feature>
<sequence length="542" mass="58535">MFNRLSVGSKLNVLLLAALAGVALISALALYSKYQRMLEDRRAALQNMVQVAVGVLNYHDRLVRDGSLPLASAQAQARRAIGELRYADKEYFYIFDMHPRMVQHPIKPELNGQDISQIRDPDGKPLFIAMRDVVSSQGHGFVEYQWPQPGQSAPVPKLAYAQGFAPWGWVVATGLYLDDLNAEFRRDAMMFVGKIVGLSLLLAALVVLIKRALTLPVRALVEAMRRVDEQHDLTCRAQLHSQDELGTVGRAFNHLLGNIQRAFSDVWGGSEQLAHRATRLSDHAHRLAGASAEQNHAVASSAAALEEISASIEEIGVMADALSRQADDTRAQTAHGETVVSSLRDSLAQAGQCLRDEVGVSARQMADNMADITRMTAEVREIAEQTNLLALNAAIEAARAGESGRGFAVVADEVRKLAEKSAQSASQIDGLTERLLAANSAMRQAVIDSDTALNASARQADDVSQALAAASAAAQATRQRSAEMNTALNEQNLAVQQIADDMQRIAGQSETQHAVVHDSAGAARELESLAVELRGAVGRFKT</sequence>
<comment type="similarity">
    <text evidence="7">Belongs to the methyl-accepting chemotaxis (MCP) protein family.</text>
</comment>
<dbReference type="Proteomes" id="UP000247555">
    <property type="component" value="Unassembled WGS sequence"/>
</dbReference>
<dbReference type="AlphaFoldDB" id="A0A318KRT9"/>
<dbReference type="Gene3D" id="3.30.450.20">
    <property type="entry name" value="PAS domain"/>
    <property type="match status" value="1"/>
</dbReference>
<dbReference type="EMBL" id="QJKI01000006">
    <property type="protein sequence ID" value="PXX79518.1"/>
    <property type="molecule type" value="Genomic_DNA"/>
</dbReference>
<keyword evidence="2" id="KW-1003">Cell membrane</keyword>
<dbReference type="OrthoDB" id="8899037at2"/>
<dbReference type="Pfam" id="PF00015">
    <property type="entry name" value="MCPsignal"/>
    <property type="match status" value="1"/>
</dbReference>
<evidence type="ECO:0000256" key="5">
    <source>
        <dbReference type="ARBA" id="ARBA00023136"/>
    </source>
</evidence>
<comment type="caution">
    <text evidence="12">The sequence shown here is derived from an EMBL/GenBank/DDBJ whole genome shotgun (WGS) entry which is preliminary data.</text>
</comment>
<evidence type="ECO:0000313" key="13">
    <source>
        <dbReference type="Proteomes" id="UP000247555"/>
    </source>
</evidence>
<evidence type="ECO:0000256" key="2">
    <source>
        <dbReference type="ARBA" id="ARBA00022475"/>
    </source>
</evidence>
<evidence type="ECO:0000256" key="4">
    <source>
        <dbReference type="ARBA" id="ARBA00022989"/>
    </source>
</evidence>
<feature type="domain" description="Methyl-accepting transducer" evidence="10">
    <location>
        <begin position="269"/>
        <end position="506"/>
    </location>
</feature>
<organism evidence="12 13">
    <name type="scientific">Rivihabitans pingtungensis</name>
    <dbReference type="NCBI Taxonomy" id="1054498"/>
    <lineage>
        <taxon>Bacteria</taxon>
        <taxon>Pseudomonadati</taxon>
        <taxon>Pseudomonadota</taxon>
        <taxon>Betaproteobacteria</taxon>
        <taxon>Neisseriales</taxon>
        <taxon>Aquaspirillaceae</taxon>
        <taxon>Rivihabitans</taxon>
    </lineage>
</organism>
<dbReference type="SMART" id="SM00283">
    <property type="entry name" value="MA"/>
    <property type="match status" value="1"/>
</dbReference>
<protein>
    <submittedName>
        <fullName evidence="12">Methyl-accepting chemotaxis sensory transducer with Cache sensor</fullName>
    </submittedName>
</protein>
<dbReference type="PROSITE" id="PS50111">
    <property type="entry name" value="CHEMOTAXIS_TRANSDUC_2"/>
    <property type="match status" value="1"/>
</dbReference>
<evidence type="ECO:0000259" key="10">
    <source>
        <dbReference type="PROSITE" id="PS50111"/>
    </source>
</evidence>
<evidence type="ECO:0000259" key="11">
    <source>
        <dbReference type="PROSITE" id="PS50885"/>
    </source>
</evidence>
<dbReference type="Pfam" id="PF17200">
    <property type="entry name" value="sCache_2"/>
    <property type="match status" value="1"/>
</dbReference>